<reference evidence="1 2" key="1">
    <citation type="submission" date="2018-05" db="EMBL/GenBank/DDBJ databases">
        <title>Complete genome sequence of Megasphaera sp. AJH120T, isolated from the ceca of a chicken.</title>
        <authorList>
            <person name="Maki J."/>
            <person name="Looft T."/>
        </authorList>
    </citation>
    <scope>NUCLEOTIDE SEQUENCE [LARGE SCALE GENOMIC DNA]</scope>
    <source>
        <strain evidence="1 2">AJH120</strain>
    </source>
</reference>
<dbReference type="InterPro" id="IPR023214">
    <property type="entry name" value="HAD_sf"/>
</dbReference>
<dbReference type="Gene3D" id="1.10.150.240">
    <property type="entry name" value="Putative phosphatase, domain 2"/>
    <property type="match status" value="1"/>
</dbReference>
<dbReference type="InterPro" id="IPR041492">
    <property type="entry name" value="HAD_2"/>
</dbReference>
<dbReference type="KEGG" id="meg:DKB62_02530"/>
<dbReference type="EMBL" id="CP029462">
    <property type="protein sequence ID" value="AXL20534.1"/>
    <property type="molecule type" value="Genomic_DNA"/>
</dbReference>
<dbReference type="AlphaFoldDB" id="A0A346AXE1"/>
<dbReference type="Proteomes" id="UP000254337">
    <property type="component" value="Chromosome"/>
</dbReference>
<organism evidence="1 2">
    <name type="scientific">Megasphaera stantonii</name>
    <dbReference type="NCBI Taxonomy" id="2144175"/>
    <lineage>
        <taxon>Bacteria</taxon>
        <taxon>Bacillati</taxon>
        <taxon>Bacillota</taxon>
        <taxon>Negativicutes</taxon>
        <taxon>Veillonellales</taxon>
        <taxon>Veillonellaceae</taxon>
        <taxon>Megasphaera</taxon>
    </lineage>
</organism>
<dbReference type="PANTHER" id="PTHR43434">
    <property type="entry name" value="PHOSPHOGLYCOLATE PHOSPHATASE"/>
    <property type="match status" value="1"/>
</dbReference>
<dbReference type="GO" id="GO:0005829">
    <property type="term" value="C:cytosol"/>
    <property type="evidence" value="ECO:0007669"/>
    <property type="project" value="TreeGrafter"/>
</dbReference>
<dbReference type="RefSeq" id="WP_107195682.1">
    <property type="nucleotide sequence ID" value="NZ_CP029462.1"/>
</dbReference>
<dbReference type="Pfam" id="PF13419">
    <property type="entry name" value="HAD_2"/>
    <property type="match status" value="1"/>
</dbReference>
<dbReference type="Gene3D" id="3.40.50.1000">
    <property type="entry name" value="HAD superfamily/HAD-like"/>
    <property type="match status" value="1"/>
</dbReference>
<accession>A0A346AXE1</accession>
<dbReference type="PANTHER" id="PTHR43434:SF20">
    <property type="entry name" value="5'-NUCLEOTIDASE"/>
    <property type="match status" value="1"/>
</dbReference>
<dbReference type="GO" id="GO:0004713">
    <property type="term" value="F:protein tyrosine kinase activity"/>
    <property type="evidence" value="ECO:0007669"/>
    <property type="project" value="TreeGrafter"/>
</dbReference>
<dbReference type="SUPFAM" id="SSF56784">
    <property type="entry name" value="HAD-like"/>
    <property type="match status" value="1"/>
</dbReference>
<dbReference type="InterPro" id="IPR050155">
    <property type="entry name" value="HAD-like_hydrolase_sf"/>
</dbReference>
<dbReference type="InterPro" id="IPR036412">
    <property type="entry name" value="HAD-like_sf"/>
</dbReference>
<evidence type="ECO:0000313" key="2">
    <source>
        <dbReference type="Proteomes" id="UP000254337"/>
    </source>
</evidence>
<dbReference type="InterPro" id="IPR023198">
    <property type="entry name" value="PGP-like_dom2"/>
</dbReference>
<keyword evidence="2" id="KW-1185">Reference proteome</keyword>
<gene>
    <name evidence="1" type="ORF">DKB62_02530</name>
</gene>
<proteinExistence type="predicted"/>
<name>A0A346AXE1_9FIRM</name>
<evidence type="ECO:0000313" key="1">
    <source>
        <dbReference type="EMBL" id="AXL20534.1"/>
    </source>
</evidence>
<protein>
    <submittedName>
        <fullName evidence="1">Haloacid dehalogenase</fullName>
    </submittedName>
</protein>
<sequence>MYTSVLFDLDGTLTDSKEGIIKSVEYALIQMGETTEGRLDQHIIVGPPLVTTFRDTFGFSEEKARETYAHFQQRYSTIGKFENRAFDGVVPMLHHLQERGVRSFVATSKPEVHAKAICEKFGIAPYVERIAGPAVGGTDTKADIIRRILQYIGPDEAKRAVMVGDRQYDVCGARETGLPVIVVGYGYGNEEERRKFPPDFFVSSVAELETLILQ</sequence>
<dbReference type="OrthoDB" id="9792518at2"/>